<organism evidence="2 3">
    <name type="scientific">Fukomys damarensis</name>
    <name type="common">Damaraland mole rat</name>
    <name type="synonym">Cryptomys damarensis</name>
    <dbReference type="NCBI Taxonomy" id="885580"/>
    <lineage>
        <taxon>Eukaryota</taxon>
        <taxon>Metazoa</taxon>
        <taxon>Chordata</taxon>
        <taxon>Craniata</taxon>
        <taxon>Vertebrata</taxon>
        <taxon>Euteleostomi</taxon>
        <taxon>Mammalia</taxon>
        <taxon>Eutheria</taxon>
        <taxon>Euarchontoglires</taxon>
        <taxon>Glires</taxon>
        <taxon>Rodentia</taxon>
        <taxon>Hystricomorpha</taxon>
        <taxon>Bathyergidae</taxon>
        <taxon>Fukomys</taxon>
    </lineage>
</organism>
<feature type="compositionally biased region" description="Polar residues" evidence="1">
    <location>
        <begin position="23"/>
        <end position="33"/>
    </location>
</feature>
<dbReference type="AlphaFoldDB" id="A0A091DSQ0"/>
<feature type="region of interest" description="Disordered" evidence="1">
    <location>
        <begin position="23"/>
        <end position="149"/>
    </location>
</feature>
<protein>
    <submittedName>
        <fullName evidence="2">Uncharacterized protein</fullName>
    </submittedName>
</protein>
<evidence type="ECO:0000313" key="2">
    <source>
        <dbReference type="EMBL" id="KFO25811.1"/>
    </source>
</evidence>
<proteinExistence type="predicted"/>
<dbReference type="EMBL" id="KN123330">
    <property type="protein sequence ID" value="KFO25811.1"/>
    <property type="molecule type" value="Genomic_DNA"/>
</dbReference>
<feature type="compositionally biased region" description="Basic and acidic residues" evidence="1">
    <location>
        <begin position="73"/>
        <end position="86"/>
    </location>
</feature>
<feature type="compositionally biased region" description="Low complexity" evidence="1">
    <location>
        <begin position="136"/>
        <end position="149"/>
    </location>
</feature>
<reference evidence="2 3" key="1">
    <citation type="submission" date="2013-11" db="EMBL/GenBank/DDBJ databases">
        <title>The Damaraland mole rat (Fukomys damarensis) genome and evolution of African mole rats.</title>
        <authorList>
            <person name="Gladyshev V.N."/>
            <person name="Fang X."/>
        </authorList>
    </citation>
    <scope>NUCLEOTIDE SEQUENCE [LARGE SCALE GENOMIC DNA]</scope>
    <source>
        <tissue evidence="2">Liver</tissue>
    </source>
</reference>
<sequence>MQLPRLPQSWLARREEGHTLVTAHTGSRQQQRGFDSPVPSEVPERRRWKGGVGRVAAEPTKPQPVLRPGSGPNHREVESAAFECRRSCLGLPPPAAEADDEWPGSASEGRDPGRPQDSLPPWMWTRSERGRHCHSLSDSRSLNLRSRLA</sequence>
<evidence type="ECO:0000313" key="3">
    <source>
        <dbReference type="Proteomes" id="UP000028990"/>
    </source>
</evidence>
<accession>A0A091DSQ0</accession>
<evidence type="ECO:0000256" key="1">
    <source>
        <dbReference type="SAM" id="MobiDB-lite"/>
    </source>
</evidence>
<dbReference type="Proteomes" id="UP000028990">
    <property type="component" value="Unassembled WGS sequence"/>
</dbReference>
<gene>
    <name evidence="2" type="ORF">H920_12729</name>
</gene>
<keyword evidence="3" id="KW-1185">Reference proteome</keyword>
<name>A0A091DSQ0_FUKDA</name>